<dbReference type="Gene3D" id="3.30.70.360">
    <property type="match status" value="1"/>
</dbReference>
<dbReference type="AlphaFoldDB" id="A0A2H4SI12"/>
<keyword evidence="3" id="KW-1133">Transmembrane helix</keyword>
<evidence type="ECO:0000256" key="3">
    <source>
        <dbReference type="SAM" id="Phobius"/>
    </source>
</evidence>
<name>A0A2H4SI12_CORMI</name>
<dbReference type="VEuPathDB" id="FungiDB:A9K55_008180"/>
<organism evidence="5 6">
    <name type="scientific">Cordyceps militaris</name>
    <name type="common">Caterpillar fungus</name>
    <name type="synonym">Clavaria militaris</name>
    <dbReference type="NCBI Taxonomy" id="73501"/>
    <lineage>
        <taxon>Eukaryota</taxon>
        <taxon>Fungi</taxon>
        <taxon>Dikarya</taxon>
        <taxon>Ascomycota</taxon>
        <taxon>Pezizomycotina</taxon>
        <taxon>Sordariomycetes</taxon>
        <taxon>Hypocreomycetidae</taxon>
        <taxon>Hypocreales</taxon>
        <taxon>Cordycipitaceae</taxon>
        <taxon>Cordyceps</taxon>
    </lineage>
</organism>
<dbReference type="GO" id="GO:0016787">
    <property type="term" value="F:hydrolase activity"/>
    <property type="evidence" value="ECO:0007669"/>
    <property type="project" value="InterPro"/>
</dbReference>
<dbReference type="VEuPathDB" id="FungiDB:CCM_06726"/>
<evidence type="ECO:0000313" key="6">
    <source>
        <dbReference type="Proteomes" id="UP000323067"/>
    </source>
</evidence>
<feature type="transmembrane region" description="Helical" evidence="3">
    <location>
        <begin position="620"/>
        <end position="642"/>
    </location>
</feature>
<keyword evidence="3" id="KW-0472">Membrane</keyword>
<feature type="transmembrane region" description="Helical" evidence="3">
    <location>
        <begin position="697"/>
        <end position="717"/>
    </location>
</feature>
<dbReference type="OrthoDB" id="2505607at2759"/>
<feature type="domain" description="Peptidase M20 dimerisation" evidence="4">
    <location>
        <begin position="88"/>
        <end position="180"/>
    </location>
</feature>
<dbReference type="EMBL" id="CP023324">
    <property type="protein sequence ID" value="ATY62748.1"/>
    <property type="molecule type" value="Genomic_DNA"/>
</dbReference>
<evidence type="ECO:0000313" key="5">
    <source>
        <dbReference type="EMBL" id="ATY62748.1"/>
    </source>
</evidence>
<feature type="compositionally biased region" description="Low complexity" evidence="2">
    <location>
        <begin position="351"/>
        <end position="369"/>
    </location>
</feature>
<protein>
    <recommendedName>
        <fullName evidence="4">Peptidase M20 dimerisation domain-containing protein</fullName>
    </recommendedName>
</protein>
<dbReference type="Pfam" id="PF07687">
    <property type="entry name" value="M20_dimer"/>
    <property type="match status" value="1"/>
</dbReference>
<comment type="similarity">
    <text evidence="1">Belongs to the peptidase M20A family.</text>
</comment>
<dbReference type="Gene3D" id="3.40.630.10">
    <property type="entry name" value="Zn peptidases"/>
    <property type="match status" value="1"/>
</dbReference>
<evidence type="ECO:0000256" key="1">
    <source>
        <dbReference type="ARBA" id="ARBA00006247"/>
    </source>
</evidence>
<dbReference type="InterPro" id="IPR036264">
    <property type="entry name" value="Bact_exopeptidase_dim_dom"/>
</dbReference>
<dbReference type="InterPro" id="IPR002933">
    <property type="entry name" value="Peptidase_M20"/>
</dbReference>
<evidence type="ECO:0000256" key="2">
    <source>
        <dbReference type="SAM" id="MobiDB-lite"/>
    </source>
</evidence>
<feature type="transmembrane region" description="Helical" evidence="3">
    <location>
        <begin position="830"/>
        <end position="852"/>
    </location>
</feature>
<feature type="transmembrane region" description="Helical" evidence="3">
    <location>
        <begin position="545"/>
        <end position="568"/>
    </location>
</feature>
<dbReference type="InterPro" id="IPR011650">
    <property type="entry name" value="Peptidase_M20_dimer"/>
</dbReference>
<dbReference type="Pfam" id="PF01546">
    <property type="entry name" value="Peptidase_M20"/>
    <property type="match status" value="1"/>
</dbReference>
<feature type="transmembrane region" description="Helical" evidence="3">
    <location>
        <begin position="729"/>
        <end position="749"/>
    </location>
</feature>
<feature type="region of interest" description="Disordered" evidence="2">
    <location>
        <begin position="317"/>
        <end position="424"/>
    </location>
</feature>
<feature type="region of interest" description="Disordered" evidence="2">
    <location>
        <begin position="257"/>
        <end position="276"/>
    </location>
</feature>
<dbReference type="PANTHER" id="PTHR40407">
    <property type="entry name" value="MEMBRANE PROTEIN-LIKE PROTEIN"/>
    <property type="match status" value="1"/>
</dbReference>
<dbReference type="VEuPathDB" id="FungiDB:CCM_06727"/>
<dbReference type="PANTHER" id="PTHR40407:SF1">
    <property type="entry name" value="HEPARAN-ALPHA-GLUCOSAMINIDE N-ACETYLTRANSFERASE CATALYTIC DOMAIN-CONTAINING PROTEIN"/>
    <property type="match status" value="1"/>
</dbReference>
<evidence type="ECO:0000259" key="4">
    <source>
        <dbReference type="Pfam" id="PF07687"/>
    </source>
</evidence>
<reference evidence="5 6" key="1">
    <citation type="journal article" date="2017" name="BMC Genomics">
        <title>Chromosome level assembly and secondary metabolite potential of the parasitic fungus Cordyceps militaris.</title>
        <authorList>
            <person name="Kramer G.J."/>
            <person name="Nodwell J.R."/>
        </authorList>
    </citation>
    <scope>NUCLEOTIDE SEQUENCE [LARGE SCALE GENOMIC DNA]</scope>
    <source>
        <strain evidence="5 6">ATCC 34164</strain>
    </source>
</reference>
<feature type="transmembrane region" description="Helical" evidence="3">
    <location>
        <begin position="872"/>
        <end position="891"/>
    </location>
</feature>
<feature type="transmembrane region" description="Helical" evidence="3">
    <location>
        <begin position="483"/>
        <end position="502"/>
    </location>
</feature>
<keyword evidence="3" id="KW-0812">Transmembrane</keyword>
<sequence>SLPGIGHACGHNLIATSSVVGASAAARVMAAQKLPGKIVLYGTPAEENGGGKVKLLEAGAYKDYKVDLSLISHPNIQPSSARMGTTAISTFKVEYFGVAAHAAANPWLGINALDAMVQGYTNFSMLRQQTVPGEIIQGYITHGGDATNIIHKYAAGEFTVRADSAPRLETLRAQVIRCFQAGALATGARVAITDLAAYKNHISNGPMADAFTRYYNGLGKDHVIATDADKDAANGKTQASTDQGDVSHAIPSISPMYAIEAGPGGQGPHNPGFAKSAGTKASYARALRVGKGLAGVAIDVLRDERFLAEIKRSWEQDMKNSRSTTDSNAYLAPQPTARDSQPRCRKLPRMSPNGPAGNGSSAATAAAASHTVPREPSPAEASPQHRSKAPHYNSFPSYHAIRHEAPNGHAGTTTQHSTGKLPAAPARVLGPDLLRGLLMMFMAMDHLGIALRPWEHGLGRHAEQDGVPVTSWNRPAGYLVRSLTHLCAPGFTLLLGMGVVYLGRARRRRQGWAAARLLRYYALRMAVLALVMVAHSLVLTGGQLWFLNIVLFALAVDYFLAGLVWLAVDETEGWLAGRLATVLDEAAASCTQDSDSDAEQPLLQAGRPQRSRAEEKAASISWHLHNVLLVIFSVVAIFWNIWLSQNHGQCAVTKSDIFDSAAVTVSRAPGWDDRKMDKYWWLRLWFWETSGPGVLSVFPPLAWLSFAIVGVLYGRIVVRSGARTSTRSLLYHVGAGLVFTVVFVLTRLLHFGNLSEHCLQTPENMARPDTNQYLVSPAAFFYTIKYPPDVAFWALTLAANFFLLAGLQQIPVAFAKRWLSVVLDFGTTSLFFYVVHMPVVFLTGGIMCALFGHDTDQEGPSTGLISNKVIDSVFGFFGVWALCLLIMWPLCRWYGQFKFGKPSDSLWRIF</sequence>
<dbReference type="Proteomes" id="UP000323067">
    <property type="component" value="Chromosome vii"/>
</dbReference>
<dbReference type="SUPFAM" id="SSF53187">
    <property type="entry name" value="Zn-dependent exopeptidases"/>
    <property type="match status" value="1"/>
</dbReference>
<feature type="transmembrane region" description="Helical" evidence="3">
    <location>
        <begin position="522"/>
        <end position="539"/>
    </location>
</feature>
<dbReference type="FunFam" id="3.30.70.360:FF:000004">
    <property type="entry name" value="Peptidase M20 domain-containing protein 2"/>
    <property type="match status" value="1"/>
</dbReference>
<gene>
    <name evidence="5" type="ORF">A9K55_008180</name>
</gene>
<feature type="transmembrane region" description="Helical" evidence="3">
    <location>
        <begin position="790"/>
        <end position="810"/>
    </location>
</feature>
<accession>A0A2H4SI12</accession>
<proteinExistence type="inferred from homology"/>
<feature type="non-terminal residue" evidence="5">
    <location>
        <position position="1"/>
    </location>
</feature>
<dbReference type="SUPFAM" id="SSF55031">
    <property type="entry name" value="Bacterial exopeptidase dimerisation domain"/>
    <property type="match status" value="1"/>
</dbReference>